<feature type="compositionally biased region" description="Basic and acidic residues" evidence="1">
    <location>
        <begin position="59"/>
        <end position="81"/>
    </location>
</feature>
<keyword evidence="3" id="KW-1185">Reference proteome</keyword>
<name>A0A934R5Z7_9BACT</name>
<evidence type="ECO:0000313" key="3">
    <source>
        <dbReference type="Proteomes" id="UP000600139"/>
    </source>
</evidence>
<feature type="region of interest" description="Disordered" evidence="1">
    <location>
        <begin position="30"/>
        <end position="83"/>
    </location>
</feature>
<feature type="compositionally biased region" description="Low complexity" evidence="1">
    <location>
        <begin position="40"/>
        <end position="58"/>
    </location>
</feature>
<organism evidence="2 3">
    <name type="scientific">Luteolibacter yonseiensis</name>
    <dbReference type="NCBI Taxonomy" id="1144680"/>
    <lineage>
        <taxon>Bacteria</taxon>
        <taxon>Pseudomonadati</taxon>
        <taxon>Verrucomicrobiota</taxon>
        <taxon>Verrucomicrobiia</taxon>
        <taxon>Verrucomicrobiales</taxon>
        <taxon>Verrucomicrobiaceae</taxon>
        <taxon>Luteolibacter</taxon>
    </lineage>
</organism>
<reference evidence="2" key="1">
    <citation type="submission" date="2021-01" db="EMBL/GenBank/DDBJ databases">
        <title>Modified the classification status of verrucomicrobia.</title>
        <authorList>
            <person name="Feng X."/>
        </authorList>
    </citation>
    <scope>NUCLEOTIDE SEQUENCE</scope>
    <source>
        <strain evidence="2">JCM 18052</strain>
    </source>
</reference>
<dbReference type="EMBL" id="JAENIK010000012">
    <property type="protein sequence ID" value="MBK1817589.1"/>
    <property type="molecule type" value="Genomic_DNA"/>
</dbReference>
<dbReference type="RefSeq" id="WP_200352527.1">
    <property type="nucleotide sequence ID" value="NZ_BAABHZ010000001.1"/>
</dbReference>
<sequence length="421" mass="45120">MNRSNLIFTHGAVFSVGIAAAMIANSFRETGADGTGGGTAALSTRSSSRGADGSSGSAETDREGKTRDSDRGPSGRPRIDPVEQLGGIVKMTDAFSRQRALMDMIEKLGPDQFAAVAEQFRNLDHLGNSRGEFGLILQGWAKLDPLAALEYVGKNGEGRGRGTILETWAGNDPAAAEAWAKANFTGEGPNPYMASIIRGIAGNDLTSATRLAEEMPRSDERGYAAGAITDALFLQGIDAAKNYPATIKDDALRGGFVAMIAERLAQKNPEDAAKWLASMNAGEDQIRAARGVAQALASKDPDEAALWLKSLQPEARGEAARGIIPAMSSGDMNKITQTAKWVATLAGTPGYDNVVEEFVWSCNTRAPEQSAAWIQGVANPDQQRRLYYRMLGEWSQRDAAAVKQWVAANNVPEDVRRRFLR</sequence>
<dbReference type="Proteomes" id="UP000600139">
    <property type="component" value="Unassembled WGS sequence"/>
</dbReference>
<comment type="caution">
    <text evidence="2">The sequence shown here is derived from an EMBL/GenBank/DDBJ whole genome shotgun (WGS) entry which is preliminary data.</text>
</comment>
<evidence type="ECO:0000313" key="2">
    <source>
        <dbReference type="EMBL" id="MBK1817589.1"/>
    </source>
</evidence>
<protein>
    <submittedName>
        <fullName evidence="2">Uncharacterized protein</fullName>
    </submittedName>
</protein>
<dbReference type="AlphaFoldDB" id="A0A934R5Z7"/>
<gene>
    <name evidence="2" type="ORF">JIN84_18365</name>
</gene>
<evidence type="ECO:0000256" key="1">
    <source>
        <dbReference type="SAM" id="MobiDB-lite"/>
    </source>
</evidence>
<accession>A0A934R5Z7</accession>
<proteinExistence type="predicted"/>